<organism evidence="2 3">
    <name type="scientific">Minwuia thermotolerans</name>
    <dbReference type="NCBI Taxonomy" id="2056226"/>
    <lineage>
        <taxon>Bacteria</taxon>
        <taxon>Pseudomonadati</taxon>
        <taxon>Pseudomonadota</taxon>
        <taxon>Alphaproteobacteria</taxon>
        <taxon>Minwuiales</taxon>
        <taxon>Minwuiaceae</taxon>
        <taxon>Minwuia</taxon>
    </lineage>
</organism>
<comment type="caution">
    <text evidence="2">The sequence shown here is derived from an EMBL/GenBank/DDBJ whole genome shotgun (WGS) entry which is preliminary data.</text>
</comment>
<gene>
    <name evidence="2" type="ORF">CVT23_14170</name>
</gene>
<dbReference type="GO" id="GO:0035438">
    <property type="term" value="F:cyclic-di-GMP binding"/>
    <property type="evidence" value="ECO:0007669"/>
    <property type="project" value="InterPro"/>
</dbReference>
<accession>A0A2M9G021</accession>
<dbReference type="SUPFAM" id="SSF141371">
    <property type="entry name" value="PilZ domain-like"/>
    <property type="match status" value="1"/>
</dbReference>
<dbReference type="InterPro" id="IPR009875">
    <property type="entry name" value="PilZ_domain"/>
</dbReference>
<reference evidence="2 3" key="1">
    <citation type="submission" date="2017-11" db="EMBL/GenBank/DDBJ databases">
        <title>Draft genome sequence of Rhizobiales bacterium SY3-13.</title>
        <authorList>
            <person name="Sun C."/>
        </authorList>
    </citation>
    <scope>NUCLEOTIDE SEQUENCE [LARGE SCALE GENOMIC DNA]</scope>
    <source>
        <strain evidence="2 3">SY3-13</strain>
    </source>
</reference>
<dbReference type="AlphaFoldDB" id="A0A2M9G021"/>
<evidence type="ECO:0000313" key="2">
    <source>
        <dbReference type="EMBL" id="PJK29060.1"/>
    </source>
</evidence>
<sequence length="121" mass="12790">MRGIEHIARLLGLGRKQIASQDRRASQRVTINLPVRVTGENDCANGACIARNVSEGGMLVTPNLTGDRGRRVRVDPGQGAEAVTARIVGQRPEGTGLAFLAGEEGRALAHWMVERAHGGGA</sequence>
<dbReference type="Pfam" id="PF07238">
    <property type="entry name" value="PilZ"/>
    <property type="match status" value="1"/>
</dbReference>
<feature type="domain" description="PilZ" evidence="1">
    <location>
        <begin position="22"/>
        <end position="104"/>
    </location>
</feature>
<name>A0A2M9G021_9PROT</name>
<evidence type="ECO:0000259" key="1">
    <source>
        <dbReference type="Pfam" id="PF07238"/>
    </source>
</evidence>
<protein>
    <recommendedName>
        <fullName evidence="1">PilZ domain-containing protein</fullName>
    </recommendedName>
</protein>
<dbReference type="Proteomes" id="UP000229498">
    <property type="component" value="Unassembled WGS sequence"/>
</dbReference>
<dbReference type="EMBL" id="PHIG01000037">
    <property type="protein sequence ID" value="PJK29060.1"/>
    <property type="molecule type" value="Genomic_DNA"/>
</dbReference>
<keyword evidence="3" id="KW-1185">Reference proteome</keyword>
<evidence type="ECO:0000313" key="3">
    <source>
        <dbReference type="Proteomes" id="UP000229498"/>
    </source>
</evidence>
<proteinExistence type="predicted"/>
<dbReference type="Gene3D" id="2.40.10.220">
    <property type="entry name" value="predicted glycosyltransferase like domains"/>
    <property type="match status" value="1"/>
</dbReference>
<dbReference type="RefSeq" id="WP_109794051.1">
    <property type="nucleotide sequence ID" value="NZ_PHIG01000037.1"/>
</dbReference>